<organism evidence="2 3">
    <name type="scientific">Haematococcus lacustris</name>
    <name type="common">Green alga</name>
    <name type="synonym">Haematococcus pluvialis</name>
    <dbReference type="NCBI Taxonomy" id="44745"/>
    <lineage>
        <taxon>Eukaryota</taxon>
        <taxon>Viridiplantae</taxon>
        <taxon>Chlorophyta</taxon>
        <taxon>core chlorophytes</taxon>
        <taxon>Chlorophyceae</taxon>
        <taxon>CS clade</taxon>
        <taxon>Chlamydomonadales</taxon>
        <taxon>Haematococcaceae</taxon>
        <taxon>Haematococcus</taxon>
    </lineage>
</organism>
<feature type="non-terminal residue" evidence="2">
    <location>
        <position position="67"/>
    </location>
</feature>
<dbReference type="EMBL" id="BLLF01001283">
    <property type="protein sequence ID" value="GFH18318.1"/>
    <property type="molecule type" value="Genomic_DNA"/>
</dbReference>
<sequence length="67" mass="7102">LARQQRDASHSVVPGSAAGLPYLPISKVFHASVAIKVGWARVHNLVMPTDAAFHEACARAKRGLQAA</sequence>
<dbReference type="AlphaFoldDB" id="A0A699ZHS0"/>
<protein>
    <submittedName>
        <fullName evidence="2">Uncharacterized protein</fullName>
    </submittedName>
</protein>
<keyword evidence="3" id="KW-1185">Reference proteome</keyword>
<reference evidence="2 3" key="1">
    <citation type="submission" date="2020-02" db="EMBL/GenBank/DDBJ databases">
        <title>Draft genome sequence of Haematococcus lacustris strain NIES-144.</title>
        <authorList>
            <person name="Morimoto D."/>
            <person name="Nakagawa S."/>
            <person name="Yoshida T."/>
            <person name="Sawayama S."/>
        </authorList>
    </citation>
    <scope>NUCLEOTIDE SEQUENCE [LARGE SCALE GENOMIC DNA]</scope>
    <source>
        <strain evidence="2 3">NIES-144</strain>
    </source>
</reference>
<evidence type="ECO:0000256" key="1">
    <source>
        <dbReference type="SAM" id="MobiDB-lite"/>
    </source>
</evidence>
<gene>
    <name evidence="2" type="ORF">HaLaN_15099</name>
</gene>
<evidence type="ECO:0000313" key="2">
    <source>
        <dbReference type="EMBL" id="GFH18318.1"/>
    </source>
</evidence>
<feature type="non-terminal residue" evidence="2">
    <location>
        <position position="1"/>
    </location>
</feature>
<evidence type="ECO:0000313" key="3">
    <source>
        <dbReference type="Proteomes" id="UP000485058"/>
    </source>
</evidence>
<feature type="region of interest" description="Disordered" evidence="1">
    <location>
        <begin position="1"/>
        <end position="20"/>
    </location>
</feature>
<comment type="caution">
    <text evidence="2">The sequence shown here is derived from an EMBL/GenBank/DDBJ whole genome shotgun (WGS) entry which is preliminary data.</text>
</comment>
<name>A0A699ZHS0_HAELA</name>
<proteinExistence type="predicted"/>
<accession>A0A699ZHS0</accession>
<dbReference type="Proteomes" id="UP000485058">
    <property type="component" value="Unassembled WGS sequence"/>
</dbReference>